<evidence type="ECO:0000256" key="3">
    <source>
        <dbReference type="ARBA" id="ARBA00022448"/>
    </source>
</evidence>
<comment type="caution">
    <text evidence="9">The sequence shown here is derived from an EMBL/GenBank/DDBJ whole genome shotgun (WGS) entry which is preliminary data.</text>
</comment>
<dbReference type="GO" id="GO:0016020">
    <property type="term" value="C:membrane"/>
    <property type="evidence" value="ECO:0007669"/>
    <property type="project" value="UniProtKB-SubCell"/>
</dbReference>
<dbReference type="InterPro" id="IPR000711">
    <property type="entry name" value="ATPase_OSCP/dsu"/>
</dbReference>
<evidence type="ECO:0000256" key="4">
    <source>
        <dbReference type="ARBA" id="ARBA00022781"/>
    </source>
</evidence>
<feature type="region of interest" description="Disordered" evidence="8">
    <location>
        <begin position="42"/>
        <end position="78"/>
    </location>
</feature>
<keyword evidence="6" id="KW-0472">Membrane</keyword>
<keyword evidence="7" id="KW-0066">ATP synthesis</keyword>
<evidence type="ECO:0000256" key="1">
    <source>
        <dbReference type="ARBA" id="ARBA00004370"/>
    </source>
</evidence>
<dbReference type="AlphaFoldDB" id="A0A7J7L0Q8"/>
<keyword evidence="3" id="KW-0813">Transport</keyword>
<dbReference type="InterPro" id="IPR026015">
    <property type="entry name" value="ATP_synth_OSCP/delta_N_sf"/>
</dbReference>
<keyword evidence="10" id="KW-1185">Reference proteome</keyword>
<evidence type="ECO:0000256" key="6">
    <source>
        <dbReference type="ARBA" id="ARBA00023136"/>
    </source>
</evidence>
<organism evidence="9 10">
    <name type="scientific">Kingdonia uniflora</name>
    <dbReference type="NCBI Taxonomy" id="39325"/>
    <lineage>
        <taxon>Eukaryota</taxon>
        <taxon>Viridiplantae</taxon>
        <taxon>Streptophyta</taxon>
        <taxon>Embryophyta</taxon>
        <taxon>Tracheophyta</taxon>
        <taxon>Spermatophyta</taxon>
        <taxon>Magnoliopsida</taxon>
        <taxon>Ranunculales</taxon>
        <taxon>Circaeasteraceae</taxon>
        <taxon>Kingdonia</taxon>
    </lineage>
</organism>
<dbReference type="Proteomes" id="UP000541444">
    <property type="component" value="Unassembled WGS sequence"/>
</dbReference>
<evidence type="ECO:0000313" key="10">
    <source>
        <dbReference type="Proteomes" id="UP000541444"/>
    </source>
</evidence>
<feature type="compositionally biased region" description="Low complexity" evidence="8">
    <location>
        <begin position="46"/>
        <end position="69"/>
    </location>
</feature>
<comment type="similarity">
    <text evidence="2">Belongs to the ATPase delta chain family.</text>
</comment>
<sequence length="232" mass="25939">METLTTSVSSLKVPGLPSQTALRELHLFRPSQPTYTSHQLLNKQKSSISNTHVSSSTSKTTFTSSLQTTPQTASPKPIVTHRKASTGYAAAMLDIARCNNVLDTIERDVRRFLRMLRNKDLQSLLTSSVVESKVKGEVVREIAEKGKFQKYLVALVKMLTEKNQAGMVKEVFEEFERIYDELSGTKVVMVSCSKKMEEDQLFGIAKRVQKMSGAMKVKVRHLINESLPSVAM</sequence>
<reference evidence="9 10" key="1">
    <citation type="journal article" date="2020" name="IScience">
        <title>Genome Sequencing of the Endangered Kingdonia uniflora (Circaeasteraceae, Ranunculales) Reveals Potential Mechanisms of Evolutionary Specialization.</title>
        <authorList>
            <person name="Sun Y."/>
            <person name="Deng T."/>
            <person name="Zhang A."/>
            <person name="Moore M.J."/>
            <person name="Landis J.B."/>
            <person name="Lin N."/>
            <person name="Zhang H."/>
            <person name="Zhang X."/>
            <person name="Huang J."/>
            <person name="Zhang X."/>
            <person name="Sun H."/>
            <person name="Wang H."/>
        </authorList>
    </citation>
    <scope>NUCLEOTIDE SEQUENCE [LARGE SCALE GENOMIC DNA]</scope>
    <source>
        <strain evidence="9">TB1705</strain>
        <tissue evidence="9">Leaf</tissue>
    </source>
</reference>
<proteinExistence type="inferred from homology"/>
<dbReference type="SUPFAM" id="SSF47928">
    <property type="entry name" value="N-terminal domain of the delta subunit of the F1F0-ATP synthase"/>
    <property type="match status" value="1"/>
</dbReference>
<dbReference type="PANTHER" id="PTHR11910">
    <property type="entry name" value="ATP SYNTHASE DELTA CHAIN"/>
    <property type="match status" value="1"/>
</dbReference>
<dbReference type="GO" id="GO:0046933">
    <property type="term" value="F:proton-transporting ATP synthase activity, rotational mechanism"/>
    <property type="evidence" value="ECO:0007669"/>
    <property type="project" value="InterPro"/>
</dbReference>
<evidence type="ECO:0000256" key="5">
    <source>
        <dbReference type="ARBA" id="ARBA00023065"/>
    </source>
</evidence>
<keyword evidence="4" id="KW-0375">Hydrogen ion transport</keyword>
<gene>
    <name evidence="9" type="ORF">GIB67_001615</name>
</gene>
<dbReference type="Pfam" id="PF00213">
    <property type="entry name" value="OSCP"/>
    <property type="match status" value="1"/>
</dbReference>
<dbReference type="NCBIfam" id="TIGR01145">
    <property type="entry name" value="ATP_synt_delta"/>
    <property type="match status" value="1"/>
</dbReference>
<name>A0A7J7L0Q8_9MAGN</name>
<comment type="subcellular location">
    <subcellularLocation>
        <location evidence="1">Membrane</location>
    </subcellularLocation>
</comment>
<evidence type="ECO:0000256" key="2">
    <source>
        <dbReference type="ARBA" id="ARBA00007046"/>
    </source>
</evidence>
<dbReference type="EMBL" id="JACGCM010002755">
    <property type="protein sequence ID" value="KAF6136206.1"/>
    <property type="molecule type" value="Genomic_DNA"/>
</dbReference>
<evidence type="ECO:0000256" key="8">
    <source>
        <dbReference type="SAM" id="MobiDB-lite"/>
    </source>
</evidence>
<dbReference type="OrthoDB" id="1262810at2759"/>
<evidence type="ECO:0000256" key="7">
    <source>
        <dbReference type="ARBA" id="ARBA00023310"/>
    </source>
</evidence>
<protein>
    <submittedName>
        <fullName evidence="9">Uncharacterized protein</fullName>
    </submittedName>
</protein>
<accession>A0A7J7L0Q8</accession>
<evidence type="ECO:0000313" key="9">
    <source>
        <dbReference type="EMBL" id="KAF6136206.1"/>
    </source>
</evidence>
<dbReference type="Gene3D" id="1.10.520.20">
    <property type="entry name" value="N-terminal domain of the delta subunit of the F1F0-ATP synthase"/>
    <property type="match status" value="1"/>
</dbReference>
<keyword evidence="5" id="KW-0406">Ion transport</keyword>